<accession>A0A239WQR1</accession>
<evidence type="ECO:0000313" key="2">
    <source>
        <dbReference type="EMBL" id="SNV36831.1"/>
    </source>
</evidence>
<gene>
    <name evidence="2" type="ORF">SAMEA4412677_00584</name>
</gene>
<evidence type="ECO:0000259" key="1">
    <source>
        <dbReference type="Pfam" id="PF12146"/>
    </source>
</evidence>
<evidence type="ECO:0000313" key="3">
    <source>
        <dbReference type="Proteomes" id="UP000215196"/>
    </source>
</evidence>
<dbReference type="Gene3D" id="3.40.50.1820">
    <property type="entry name" value="alpha/beta hydrolase"/>
    <property type="match status" value="1"/>
</dbReference>
<organism evidence="2 3">
    <name type="scientific">Chryseobacterium taklimakanense</name>
    <dbReference type="NCBI Taxonomy" id="536441"/>
    <lineage>
        <taxon>Bacteria</taxon>
        <taxon>Pseudomonadati</taxon>
        <taxon>Bacteroidota</taxon>
        <taxon>Flavobacteriia</taxon>
        <taxon>Flavobacteriales</taxon>
        <taxon>Weeksellaceae</taxon>
        <taxon>Chryseobacterium group</taxon>
        <taxon>Chryseobacterium</taxon>
    </lineage>
</organism>
<sequence>MSKIFQYLQEKVVFLPVKLPEDFEYSFDCAFEEYFFDTPNEGKINAVHFKIQKPKGVILYFHGNSDNLVRWGKIASDLTGFGYDVFVPDYRHYGKSTGPRNEEYLFSDAQFCYDFLKKQYGEENIIVYGRSLGGAFAVKMAADNEPKKLILEATFFNLQDIVNRWLPNSATEKISPKMTYHFHSNKNILEVNCPLYHFHGDKDFVVPINSGKKLFETLHTEKPELEKKFIEIKGGSHDDLSKFEEFQTELNRIL</sequence>
<protein>
    <submittedName>
        <fullName evidence="2">Esterase/lipase</fullName>
    </submittedName>
</protein>
<reference evidence="2 3" key="1">
    <citation type="submission" date="2017-06" db="EMBL/GenBank/DDBJ databases">
        <authorList>
            <consortium name="Pathogen Informatics"/>
        </authorList>
    </citation>
    <scope>NUCLEOTIDE SEQUENCE [LARGE SCALE GENOMIC DNA]</scope>
    <source>
        <strain evidence="2 3">NCTC13490</strain>
    </source>
</reference>
<name>A0A239WQR1_9FLAO</name>
<dbReference type="Proteomes" id="UP000215196">
    <property type="component" value="Chromosome 1"/>
</dbReference>
<dbReference type="KEGG" id="ctak:4412677_00584"/>
<dbReference type="EMBL" id="LT906465">
    <property type="protein sequence ID" value="SNV36831.1"/>
    <property type="molecule type" value="Genomic_DNA"/>
</dbReference>
<dbReference type="RefSeq" id="WP_095070242.1">
    <property type="nucleotide sequence ID" value="NZ_LT906465.1"/>
</dbReference>
<dbReference type="SUPFAM" id="SSF53474">
    <property type="entry name" value="alpha/beta-Hydrolases"/>
    <property type="match status" value="1"/>
</dbReference>
<feature type="domain" description="Serine aminopeptidase S33" evidence="1">
    <location>
        <begin position="52"/>
        <end position="167"/>
    </location>
</feature>
<dbReference type="Pfam" id="PF12146">
    <property type="entry name" value="Hydrolase_4"/>
    <property type="match status" value="1"/>
</dbReference>
<dbReference type="InterPro" id="IPR022742">
    <property type="entry name" value="Hydrolase_4"/>
</dbReference>
<dbReference type="AlphaFoldDB" id="A0A239WQR1"/>
<dbReference type="PANTHER" id="PTHR12277">
    <property type="entry name" value="ALPHA/BETA HYDROLASE DOMAIN-CONTAINING PROTEIN"/>
    <property type="match status" value="1"/>
</dbReference>
<dbReference type="PANTHER" id="PTHR12277:SF81">
    <property type="entry name" value="PROTEIN ABHD13"/>
    <property type="match status" value="1"/>
</dbReference>
<keyword evidence="3" id="KW-1185">Reference proteome</keyword>
<dbReference type="InterPro" id="IPR029058">
    <property type="entry name" value="AB_hydrolase_fold"/>
</dbReference>
<proteinExistence type="predicted"/>